<evidence type="ECO:0000256" key="1">
    <source>
        <dbReference type="SAM" id="MobiDB-lite"/>
    </source>
</evidence>
<evidence type="ECO:0000313" key="3">
    <source>
        <dbReference type="Proteomes" id="UP001044222"/>
    </source>
</evidence>
<dbReference type="Proteomes" id="UP001044222">
    <property type="component" value="Chromosome 15"/>
</dbReference>
<evidence type="ECO:0000313" key="2">
    <source>
        <dbReference type="EMBL" id="KAG5835275.1"/>
    </source>
</evidence>
<accession>A0A9D3RM39</accession>
<protein>
    <submittedName>
        <fullName evidence="2">Uncharacterized protein</fullName>
    </submittedName>
</protein>
<comment type="caution">
    <text evidence="2">The sequence shown here is derived from an EMBL/GenBank/DDBJ whole genome shotgun (WGS) entry which is preliminary data.</text>
</comment>
<keyword evidence="3" id="KW-1185">Reference proteome</keyword>
<dbReference type="AlphaFoldDB" id="A0A9D3RM39"/>
<feature type="region of interest" description="Disordered" evidence="1">
    <location>
        <begin position="56"/>
        <end position="97"/>
    </location>
</feature>
<dbReference type="EMBL" id="JAFIRN010000015">
    <property type="protein sequence ID" value="KAG5835275.1"/>
    <property type="molecule type" value="Genomic_DNA"/>
</dbReference>
<proteinExistence type="predicted"/>
<gene>
    <name evidence="2" type="ORF">ANANG_G00271820</name>
</gene>
<name>A0A9D3RM39_ANGAN</name>
<organism evidence="2 3">
    <name type="scientific">Anguilla anguilla</name>
    <name type="common">European freshwater eel</name>
    <name type="synonym">Muraena anguilla</name>
    <dbReference type="NCBI Taxonomy" id="7936"/>
    <lineage>
        <taxon>Eukaryota</taxon>
        <taxon>Metazoa</taxon>
        <taxon>Chordata</taxon>
        <taxon>Craniata</taxon>
        <taxon>Vertebrata</taxon>
        <taxon>Euteleostomi</taxon>
        <taxon>Actinopterygii</taxon>
        <taxon>Neopterygii</taxon>
        <taxon>Teleostei</taxon>
        <taxon>Anguilliformes</taxon>
        <taxon>Anguillidae</taxon>
        <taxon>Anguilla</taxon>
    </lineage>
</organism>
<sequence>MPCLHCVRPSVSLVIGLHLSVFPSLWRTCSRYGTTARPGVPKSSVLLRCSFSHVLSPDQPAGPRQNEQAESGPESWEEELAGGIAPHWGGWKELGTG</sequence>
<reference evidence="2" key="1">
    <citation type="submission" date="2021-01" db="EMBL/GenBank/DDBJ databases">
        <title>A chromosome-scale assembly of European eel, Anguilla anguilla.</title>
        <authorList>
            <person name="Henkel C."/>
            <person name="Jong-Raadsen S.A."/>
            <person name="Dufour S."/>
            <person name="Weltzien F.-A."/>
            <person name="Palstra A.P."/>
            <person name="Pelster B."/>
            <person name="Spaink H.P."/>
            <person name="Van Den Thillart G.E."/>
            <person name="Jansen H."/>
            <person name="Zahm M."/>
            <person name="Klopp C."/>
            <person name="Cedric C."/>
            <person name="Louis A."/>
            <person name="Berthelot C."/>
            <person name="Parey E."/>
            <person name="Roest Crollius H."/>
            <person name="Montfort J."/>
            <person name="Robinson-Rechavi M."/>
            <person name="Bucao C."/>
            <person name="Bouchez O."/>
            <person name="Gislard M."/>
            <person name="Lluch J."/>
            <person name="Milhes M."/>
            <person name="Lampietro C."/>
            <person name="Lopez Roques C."/>
            <person name="Donnadieu C."/>
            <person name="Braasch I."/>
            <person name="Desvignes T."/>
            <person name="Postlethwait J."/>
            <person name="Bobe J."/>
            <person name="Guiguen Y."/>
            <person name="Dirks R."/>
        </authorList>
    </citation>
    <scope>NUCLEOTIDE SEQUENCE</scope>
    <source>
        <strain evidence="2">Tag_6206</strain>
        <tissue evidence="2">Liver</tissue>
    </source>
</reference>